<protein>
    <submittedName>
        <fullName evidence="1">Uncharacterized protein</fullName>
    </submittedName>
</protein>
<keyword evidence="2" id="KW-1185">Reference proteome</keyword>
<organism evidence="1 2">
    <name type="scientific">Caerostris extrusa</name>
    <name type="common">Bark spider</name>
    <name type="synonym">Caerostris bankana</name>
    <dbReference type="NCBI Taxonomy" id="172846"/>
    <lineage>
        <taxon>Eukaryota</taxon>
        <taxon>Metazoa</taxon>
        <taxon>Ecdysozoa</taxon>
        <taxon>Arthropoda</taxon>
        <taxon>Chelicerata</taxon>
        <taxon>Arachnida</taxon>
        <taxon>Araneae</taxon>
        <taxon>Araneomorphae</taxon>
        <taxon>Entelegynae</taxon>
        <taxon>Araneoidea</taxon>
        <taxon>Araneidae</taxon>
        <taxon>Caerostris</taxon>
    </lineage>
</organism>
<dbReference type="Proteomes" id="UP001054945">
    <property type="component" value="Unassembled WGS sequence"/>
</dbReference>
<evidence type="ECO:0000313" key="1">
    <source>
        <dbReference type="EMBL" id="GIZ04129.1"/>
    </source>
</evidence>
<gene>
    <name evidence="1" type="ORF">CEXT_13531</name>
</gene>
<proteinExistence type="predicted"/>
<dbReference type="AlphaFoldDB" id="A0AAV4YB20"/>
<sequence>MATPLLLAHLSGVAGRLSQRVLLSSSFHPQVSGGCPQGFLTWMTLESSLGVTLSSTILWASERERRWRTQKDLDSHLVPGTVRTLCRNGRLQKGKCFCKHNNFPDNTSKRRNNFLDIDPDYGTISHITDPDYGTISHITDPDYGTIFHITDPDYGTTCWTMKQLSRYKSRLWINFPDNRSRLLNNFPDNRSNNFPDNK</sequence>
<name>A0AAV4YB20_CAEEX</name>
<comment type="caution">
    <text evidence="1">The sequence shown here is derived from an EMBL/GenBank/DDBJ whole genome shotgun (WGS) entry which is preliminary data.</text>
</comment>
<evidence type="ECO:0000313" key="2">
    <source>
        <dbReference type="Proteomes" id="UP001054945"/>
    </source>
</evidence>
<accession>A0AAV4YB20</accession>
<reference evidence="1 2" key="1">
    <citation type="submission" date="2021-06" db="EMBL/GenBank/DDBJ databases">
        <title>Caerostris extrusa draft genome.</title>
        <authorList>
            <person name="Kono N."/>
            <person name="Arakawa K."/>
        </authorList>
    </citation>
    <scope>NUCLEOTIDE SEQUENCE [LARGE SCALE GENOMIC DNA]</scope>
</reference>
<dbReference type="EMBL" id="BPLR01001692">
    <property type="protein sequence ID" value="GIZ04129.1"/>
    <property type="molecule type" value="Genomic_DNA"/>
</dbReference>